<dbReference type="Gene3D" id="1.20.1050.10">
    <property type="match status" value="2"/>
</dbReference>
<sequence>MMLKLYIECMLQPSRVILIFCREFPNHWYPADLTAKAKIHSILDWHHSNLRHGSMGFVLNSTLAPAIGLPLNPQAAKEAEKVLSALLSYLMARAKIHSILDWHHSNLRHGSMGFVLNSTLAPAIGLPLNPQAAKKAKKVLSALLSCIDILVELGNI</sequence>
<evidence type="ECO:0000313" key="2">
    <source>
        <dbReference type="Proteomes" id="UP000734854"/>
    </source>
</evidence>
<dbReference type="PANTHER" id="PTHR44750:SF1">
    <property type="entry name" value="GLUTATHIONE S-TRANSFERASE T1-RELATED"/>
    <property type="match status" value="1"/>
</dbReference>
<name>A0A8J5LVZ8_ZINOF</name>
<gene>
    <name evidence="1" type="ORF">ZIOFF_002517</name>
</gene>
<organism evidence="1 2">
    <name type="scientific">Zingiber officinale</name>
    <name type="common">Ginger</name>
    <name type="synonym">Amomum zingiber</name>
    <dbReference type="NCBI Taxonomy" id="94328"/>
    <lineage>
        <taxon>Eukaryota</taxon>
        <taxon>Viridiplantae</taxon>
        <taxon>Streptophyta</taxon>
        <taxon>Embryophyta</taxon>
        <taxon>Tracheophyta</taxon>
        <taxon>Spermatophyta</taxon>
        <taxon>Magnoliopsida</taxon>
        <taxon>Liliopsida</taxon>
        <taxon>Zingiberales</taxon>
        <taxon>Zingiberaceae</taxon>
        <taxon>Zingiber</taxon>
    </lineage>
</organism>
<proteinExistence type="predicted"/>
<dbReference type="SUPFAM" id="SSF47616">
    <property type="entry name" value="GST C-terminal domain-like"/>
    <property type="match status" value="1"/>
</dbReference>
<dbReference type="Proteomes" id="UP000734854">
    <property type="component" value="Unassembled WGS sequence"/>
</dbReference>
<keyword evidence="2" id="KW-1185">Reference proteome</keyword>
<dbReference type="EMBL" id="JACMSC010000001">
    <property type="protein sequence ID" value="KAG6537423.1"/>
    <property type="molecule type" value="Genomic_DNA"/>
</dbReference>
<reference evidence="1 2" key="1">
    <citation type="submission" date="2020-08" db="EMBL/GenBank/DDBJ databases">
        <title>Plant Genome Project.</title>
        <authorList>
            <person name="Zhang R.-G."/>
        </authorList>
    </citation>
    <scope>NUCLEOTIDE SEQUENCE [LARGE SCALE GENOMIC DNA]</scope>
    <source>
        <tissue evidence="1">Rhizome</tissue>
    </source>
</reference>
<dbReference type="InterPro" id="IPR043377">
    <property type="entry name" value="GSTT1/2/3"/>
</dbReference>
<evidence type="ECO:0000313" key="1">
    <source>
        <dbReference type="EMBL" id="KAG6537423.1"/>
    </source>
</evidence>
<comment type="caution">
    <text evidence="1">The sequence shown here is derived from an EMBL/GenBank/DDBJ whole genome shotgun (WGS) entry which is preliminary data.</text>
</comment>
<dbReference type="InterPro" id="IPR036282">
    <property type="entry name" value="Glutathione-S-Trfase_C_sf"/>
</dbReference>
<accession>A0A8J5LVZ8</accession>
<dbReference type="PANTHER" id="PTHR44750">
    <property type="entry name" value="GLUTATHIONE S-TRANSFERASE T1-RELATED"/>
    <property type="match status" value="1"/>
</dbReference>
<protein>
    <submittedName>
        <fullName evidence="1">Uncharacterized protein</fullName>
    </submittedName>
</protein>
<dbReference type="AlphaFoldDB" id="A0A8J5LVZ8"/>